<accession>A0A2I2KTK4</accession>
<evidence type="ECO:0000256" key="1">
    <source>
        <dbReference type="SAM" id="MobiDB-lite"/>
    </source>
</evidence>
<protein>
    <submittedName>
        <fullName evidence="2">Uncharacterized protein</fullName>
    </submittedName>
</protein>
<gene>
    <name evidence="2" type="ORF">FRACA_2970005</name>
</gene>
<organism evidence="2 3">
    <name type="scientific">Frankia canadensis</name>
    <dbReference type="NCBI Taxonomy" id="1836972"/>
    <lineage>
        <taxon>Bacteria</taxon>
        <taxon>Bacillati</taxon>
        <taxon>Actinomycetota</taxon>
        <taxon>Actinomycetes</taxon>
        <taxon>Frankiales</taxon>
        <taxon>Frankiaceae</taxon>
        <taxon>Frankia</taxon>
    </lineage>
</organism>
<evidence type="ECO:0000313" key="3">
    <source>
        <dbReference type="Proteomes" id="UP000234331"/>
    </source>
</evidence>
<name>A0A2I2KTK4_9ACTN</name>
<reference evidence="2 3" key="1">
    <citation type="submission" date="2017-06" db="EMBL/GenBank/DDBJ databases">
        <authorList>
            <person name="Kim H.J."/>
            <person name="Triplett B.A."/>
        </authorList>
    </citation>
    <scope>NUCLEOTIDE SEQUENCE [LARGE SCALE GENOMIC DNA]</scope>
    <source>
        <strain evidence="2">FRACA_ARgP5</strain>
    </source>
</reference>
<feature type="region of interest" description="Disordered" evidence="1">
    <location>
        <begin position="17"/>
        <end position="53"/>
    </location>
</feature>
<dbReference type="EMBL" id="FZMO01000220">
    <property type="protein sequence ID" value="SNQ48979.1"/>
    <property type="molecule type" value="Genomic_DNA"/>
</dbReference>
<keyword evidence="3" id="KW-1185">Reference proteome</keyword>
<dbReference type="AlphaFoldDB" id="A0A2I2KTK4"/>
<proteinExistence type="predicted"/>
<evidence type="ECO:0000313" key="2">
    <source>
        <dbReference type="EMBL" id="SNQ48979.1"/>
    </source>
</evidence>
<sequence length="76" mass="8779">MLESMRRYDPCFPPCRFARPESTPTTMPSGMNGRVATAPGRPLSPDRNRPLRSRYPADVNRLLLRQPPTIRYAYEE</sequence>
<dbReference type="Proteomes" id="UP000234331">
    <property type="component" value="Unassembled WGS sequence"/>
</dbReference>